<feature type="compositionally biased region" description="Polar residues" evidence="1">
    <location>
        <begin position="335"/>
        <end position="349"/>
    </location>
</feature>
<proteinExistence type="predicted"/>
<dbReference type="AlphaFoldDB" id="A0A4Z1SNF0"/>
<dbReference type="Proteomes" id="UP000315496">
    <property type="component" value="Chromosome 4"/>
</dbReference>
<feature type="region of interest" description="Disordered" evidence="1">
    <location>
        <begin position="166"/>
        <end position="208"/>
    </location>
</feature>
<gene>
    <name evidence="2" type="ORF">GMRT_11061</name>
</gene>
<accession>A0A4Z1SNF0</accession>
<evidence type="ECO:0000313" key="3">
    <source>
        <dbReference type="Proteomes" id="UP000315496"/>
    </source>
</evidence>
<name>A0A4Z1SNF0_GIAMU</name>
<evidence type="ECO:0000256" key="1">
    <source>
        <dbReference type="SAM" id="MobiDB-lite"/>
    </source>
</evidence>
<sequence>MRSVTSPISAGESLTRSSACLPLGATQVLGQLCRLTIDAASIRRELTQISAQHRMLQQLATSIETQLASTIHAVETMERDAEAIQAVVRVVFDSQQPSLTLPAGDPAPEQSPHVSGSEPDYDFYQRVIQKLSASGDTVVPPAALMVPETDRGPCDSLEQRIHAAMRGTPPLLPPVDERNATISPLESPQAPKETTVRSSDEPQTPSVAVPEFTTSDIETTVSPEEQSPGMVRSYAELVNVETGERTLPPEYFEPLEPPLPSRSPMSVLVITPKESRSPSPLQTSSKEIPYLEAARSLTDARHLSPTRVIVAAPRPGQAAILHEKRHVKTTKTRPRSSPSKVRTATPTMHQHQRVAEKTPELIVGARRIRSATRRSNSIGTSGKTGGKPRSHSGSRSGSKTSRRPTSARKSATNQIVRIPVTPVGQMPDAPEHITVLSSLARSDGPRYASNMRTSRTPGHLYGSGMQEQQSDATGLSDASMSLLTALSAPRSCSVGAMPPLANQSRELLGKLAQKYVDRIGGLSQQSEGEPGSSIDKSSYLKRSARLEDTVQFTHYYLNRANISPYSDMPSFDEIIHAGSSLADSIAFVAGEETGKDLTSISEWMCSVVHSEEFFRFVTRQSIDRDRYAFLPETLHRVNGELLGYIRRERERFKREEAEYAEYRKRRAYKPYERVEARDPPVPPKALTLEQFHTAFRRSLRSTWCPELEREILQYIHVRFEAFLDAERIQAPLLQVPLDASPIFMNHNFYDYSSLFEQPSTDEATLGTKTRNVYFLYALLSLYLVLSDCLPIKFNIYTMNYKTLRGIAKYLRPTDLDPPPAKNGSFLVFWPAWKDLVRGVICMHCRFKDVSRH</sequence>
<dbReference type="OrthoDB" id="10257370at2759"/>
<dbReference type="EMBL" id="VDLU01000004">
    <property type="protein sequence ID" value="TNJ27150.1"/>
    <property type="molecule type" value="Genomic_DNA"/>
</dbReference>
<evidence type="ECO:0000313" key="2">
    <source>
        <dbReference type="EMBL" id="TNJ27150.1"/>
    </source>
</evidence>
<feature type="compositionally biased region" description="Basic residues" evidence="1">
    <location>
        <begin position="323"/>
        <end position="334"/>
    </location>
</feature>
<feature type="region of interest" description="Disordered" evidence="1">
    <location>
        <begin position="99"/>
        <end position="119"/>
    </location>
</feature>
<comment type="caution">
    <text evidence="2">The sequence shown here is derived from an EMBL/GenBank/DDBJ whole genome shotgun (WGS) entry which is preliminary data.</text>
</comment>
<organism evidence="2 3">
    <name type="scientific">Giardia muris</name>
    <dbReference type="NCBI Taxonomy" id="5742"/>
    <lineage>
        <taxon>Eukaryota</taxon>
        <taxon>Metamonada</taxon>
        <taxon>Diplomonadida</taxon>
        <taxon>Hexamitidae</taxon>
        <taxon>Giardiinae</taxon>
        <taxon>Giardia</taxon>
    </lineage>
</organism>
<feature type="region of interest" description="Disordered" evidence="1">
    <location>
        <begin position="323"/>
        <end position="416"/>
    </location>
</feature>
<reference evidence="2 3" key="1">
    <citation type="submission" date="2019-05" db="EMBL/GenBank/DDBJ databases">
        <title>The compact genome of Giardia muris reveals important steps in the evolution of intestinal protozoan parasites.</title>
        <authorList>
            <person name="Xu F."/>
            <person name="Jimenez-Gonzalez A."/>
            <person name="Einarsson E."/>
            <person name="Astvaldsson A."/>
            <person name="Peirasmaki D."/>
            <person name="Eckmann L."/>
            <person name="Andersson J.O."/>
            <person name="Svard S.G."/>
            <person name="Jerlstrom-Hultqvist J."/>
        </authorList>
    </citation>
    <scope>NUCLEOTIDE SEQUENCE [LARGE SCALE GENOMIC DNA]</scope>
    <source>
        <strain evidence="2 3">Roberts-Thomson</strain>
    </source>
</reference>
<dbReference type="VEuPathDB" id="GiardiaDB:GMRT_11061"/>
<protein>
    <submittedName>
        <fullName evidence="2">Uncharacterized protein</fullName>
    </submittedName>
</protein>
<keyword evidence="3" id="KW-1185">Reference proteome</keyword>